<accession>A0A8J3F0K4</accession>
<dbReference type="AlphaFoldDB" id="A0A8J3F0K4"/>
<dbReference type="OrthoDB" id="2666691at2"/>
<sequence>MKTIDEFANHNSNPLTFDETTLRFFRDRLDDFSINIFRQVFHENKNDLGLIKTRLPNYLSRRKSYDAAFLTLEAIGFIEKNEDGARTPYFLTVRGIQLAQLLSNEKKMEGYTNE</sequence>
<dbReference type="Proteomes" id="UP000626244">
    <property type="component" value="Unassembled WGS sequence"/>
</dbReference>
<reference evidence="2" key="1">
    <citation type="journal article" date="2019" name="Int. J. Syst. Evol. Microbiol.">
        <title>The Global Catalogue of Microorganisms (GCM) 10K type strain sequencing project: providing services to taxonomists for standard genome sequencing and annotation.</title>
        <authorList>
            <consortium name="The Broad Institute Genomics Platform"/>
            <consortium name="The Broad Institute Genome Sequencing Center for Infectious Disease"/>
            <person name="Wu L."/>
            <person name="Ma J."/>
        </authorList>
    </citation>
    <scope>NUCLEOTIDE SEQUENCE [LARGE SCALE GENOMIC DNA]</scope>
    <source>
        <strain evidence="2">CGMCC 1.14993</strain>
    </source>
</reference>
<dbReference type="RefSeq" id="WP_088003343.1">
    <property type="nucleotide sequence ID" value="NZ_BMHB01000004.1"/>
</dbReference>
<proteinExistence type="predicted"/>
<evidence type="ECO:0000313" key="1">
    <source>
        <dbReference type="EMBL" id="GGI18035.1"/>
    </source>
</evidence>
<comment type="caution">
    <text evidence="1">The sequence shown here is derived from an EMBL/GenBank/DDBJ whole genome shotgun (WGS) entry which is preliminary data.</text>
</comment>
<gene>
    <name evidence="1" type="ORF">GCM10007380_40920</name>
</gene>
<protein>
    <submittedName>
        <fullName evidence="1">Uncharacterized protein</fullName>
    </submittedName>
</protein>
<evidence type="ECO:0000313" key="2">
    <source>
        <dbReference type="Proteomes" id="UP000626244"/>
    </source>
</evidence>
<name>A0A8J3F0K4_9BACI</name>
<keyword evidence="2" id="KW-1185">Reference proteome</keyword>
<organism evidence="1 2">
    <name type="scientific">Gottfriedia solisilvae</name>
    <dbReference type="NCBI Taxonomy" id="1516104"/>
    <lineage>
        <taxon>Bacteria</taxon>
        <taxon>Bacillati</taxon>
        <taxon>Bacillota</taxon>
        <taxon>Bacilli</taxon>
        <taxon>Bacillales</taxon>
        <taxon>Bacillaceae</taxon>
        <taxon>Gottfriedia</taxon>
    </lineage>
</organism>
<dbReference type="EMBL" id="BMHB01000004">
    <property type="protein sequence ID" value="GGI18035.1"/>
    <property type="molecule type" value="Genomic_DNA"/>
</dbReference>